<feature type="domain" description="N-acetyltransferase" evidence="1">
    <location>
        <begin position="17"/>
        <end position="171"/>
    </location>
</feature>
<dbReference type="EMBL" id="JAHLQL010000014">
    <property type="protein sequence ID" value="MBU5593494.1"/>
    <property type="molecule type" value="Genomic_DNA"/>
</dbReference>
<dbReference type="PANTHER" id="PTHR43792:SF9">
    <property type="entry name" value="RIBOSOMAL-PROTEIN-ALANINE ACETYLTRANSFERASE"/>
    <property type="match status" value="1"/>
</dbReference>
<sequence>MGDEIFNVFPEINTERLNLREIKQEDAESIYKILSNPEVIKHDTFEVFTNIKQAEGLIKCFSDAFIQKRAIFWGISLKNQPKIIGFCKCEIEVPKVRADLGYDLGHEYWNMGIMTETLAAVIEFAFKTLDINRIEATVSTKNYSSIRVLEKSGFVKEGILRERCYMSDSCHDMMMLSILKKEYCINLK</sequence>
<dbReference type="RefSeq" id="WP_216458131.1">
    <property type="nucleotide sequence ID" value="NZ_JAHLQL010000014.1"/>
</dbReference>
<protein>
    <submittedName>
        <fullName evidence="2">GNAT family N-acetyltransferase</fullName>
    </submittedName>
</protein>
<accession>A0ABS6F4S8</accession>
<organism evidence="2 3">
    <name type="scientific">Clostridium simiarum</name>
    <dbReference type="NCBI Taxonomy" id="2841506"/>
    <lineage>
        <taxon>Bacteria</taxon>
        <taxon>Bacillati</taxon>
        <taxon>Bacillota</taxon>
        <taxon>Clostridia</taxon>
        <taxon>Eubacteriales</taxon>
        <taxon>Clostridiaceae</taxon>
        <taxon>Clostridium</taxon>
    </lineage>
</organism>
<dbReference type="PANTHER" id="PTHR43792">
    <property type="entry name" value="GNAT FAMILY, PUTATIVE (AFU_ORTHOLOGUE AFUA_3G00765)-RELATED-RELATED"/>
    <property type="match status" value="1"/>
</dbReference>
<comment type="caution">
    <text evidence="2">The sequence shown here is derived from an EMBL/GenBank/DDBJ whole genome shotgun (WGS) entry which is preliminary data.</text>
</comment>
<dbReference type="InterPro" id="IPR051531">
    <property type="entry name" value="N-acetyltransferase"/>
</dbReference>
<keyword evidence="3" id="KW-1185">Reference proteome</keyword>
<name>A0ABS6F4S8_9CLOT</name>
<dbReference type="PROSITE" id="PS51186">
    <property type="entry name" value="GNAT"/>
    <property type="match status" value="1"/>
</dbReference>
<dbReference type="Pfam" id="PF13302">
    <property type="entry name" value="Acetyltransf_3"/>
    <property type="match status" value="1"/>
</dbReference>
<reference evidence="2 3" key="1">
    <citation type="submission" date="2021-06" db="EMBL/GenBank/DDBJ databases">
        <authorList>
            <person name="Sun Q."/>
            <person name="Li D."/>
        </authorList>
    </citation>
    <scope>NUCLEOTIDE SEQUENCE [LARGE SCALE GENOMIC DNA]</scope>
    <source>
        <strain evidence="2 3">MSJ-4</strain>
    </source>
</reference>
<gene>
    <name evidence="2" type="ORF">KQI89_17280</name>
</gene>
<evidence type="ECO:0000313" key="3">
    <source>
        <dbReference type="Proteomes" id="UP000736583"/>
    </source>
</evidence>
<dbReference type="InterPro" id="IPR000182">
    <property type="entry name" value="GNAT_dom"/>
</dbReference>
<proteinExistence type="predicted"/>
<dbReference type="Proteomes" id="UP000736583">
    <property type="component" value="Unassembled WGS sequence"/>
</dbReference>
<evidence type="ECO:0000259" key="1">
    <source>
        <dbReference type="PROSITE" id="PS51186"/>
    </source>
</evidence>
<evidence type="ECO:0000313" key="2">
    <source>
        <dbReference type="EMBL" id="MBU5593494.1"/>
    </source>
</evidence>